<name>A0AC34RKB9_9BILA</name>
<dbReference type="WBParaSite" id="JU765_v2.g7599.t3">
    <property type="protein sequence ID" value="JU765_v2.g7599.t3"/>
    <property type="gene ID" value="JU765_v2.g7599"/>
</dbReference>
<protein>
    <submittedName>
        <fullName evidence="2">Uncharacterized protein</fullName>
    </submittedName>
</protein>
<sequence>MGYWMTHIPAYYVICIAVGIFLTLICLTLSIVHLYFVYNHVSIEAVQTDMYWLVFMCPIIAVCGAIGMVVPRTATFLYAVALVYFMLCIFTNVSLMLTLHGGRQNLVKKLLARNKKVNMRIFPLGCCLFCVPKLKPTDRVFRRIEWLVFQSPLLRIFLEILNLIVFMEVGNRVGTFFQITNALGMISLFVASWGSYMIIPLGGYHLKPYKFTLMFHIVDTAQLIYSIQKVVFDFCAGVDWIQSDGLITASSKAQFWMSFLLTLEMFSVSIVSTFIFLWMSFLLTLEMFSVSIVSTFIFRPSQTAFFDKFTKTNHNRLSSNHSDDGNHKEISNTIQRPMTSDSVRTIGQIEMDGNINGIESGIDSASTSSQSIYNDSDGAYRDELDRIRDESVTESGLEIDERKKQENFTEINLNSARIAFWIFVNSCQKQRKILFVFLGGQDDPRVGSSKESC</sequence>
<reference evidence="2" key="1">
    <citation type="submission" date="2022-11" db="UniProtKB">
        <authorList>
            <consortium name="WormBaseParasite"/>
        </authorList>
    </citation>
    <scope>IDENTIFICATION</scope>
</reference>
<proteinExistence type="predicted"/>
<organism evidence="1 2">
    <name type="scientific">Panagrolaimus sp. JU765</name>
    <dbReference type="NCBI Taxonomy" id="591449"/>
    <lineage>
        <taxon>Eukaryota</taxon>
        <taxon>Metazoa</taxon>
        <taxon>Ecdysozoa</taxon>
        <taxon>Nematoda</taxon>
        <taxon>Chromadorea</taxon>
        <taxon>Rhabditida</taxon>
        <taxon>Tylenchina</taxon>
        <taxon>Panagrolaimomorpha</taxon>
        <taxon>Panagrolaimoidea</taxon>
        <taxon>Panagrolaimidae</taxon>
        <taxon>Panagrolaimus</taxon>
    </lineage>
</organism>
<dbReference type="Proteomes" id="UP000887576">
    <property type="component" value="Unplaced"/>
</dbReference>
<accession>A0AC34RKB9</accession>
<evidence type="ECO:0000313" key="2">
    <source>
        <dbReference type="WBParaSite" id="JU765_v2.g7599.t3"/>
    </source>
</evidence>
<evidence type="ECO:0000313" key="1">
    <source>
        <dbReference type="Proteomes" id="UP000887576"/>
    </source>
</evidence>